<comment type="cofactor">
    <cofactor evidence="25">
        <name>Zn(2+)</name>
        <dbReference type="ChEBI" id="CHEBI:29105"/>
    </cofactor>
    <text evidence="25">Binds 2 Zn(2+) ions per subunit.</text>
</comment>
<feature type="repeat" description="Hemopexin" evidence="28">
    <location>
        <begin position="315"/>
        <end position="361"/>
    </location>
</feature>
<feature type="repeat" description="Hemopexin" evidence="28">
    <location>
        <begin position="265"/>
        <end position="314"/>
    </location>
</feature>
<dbReference type="SUPFAM" id="SSF50923">
    <property type="entry name" value="Hemopexin-like domain"/>
    <property type="match status" value="3"/>
</dbReference>
<comment type="subunit">
    <text evidence="22">Interacts (via C-terminal cytoplasmic tail) with BST2.</text>
</comment>
<dbReference type="FunFam" id="2.110.10.10:FF:000002">
    <property type="entry name" value="Matrix metallopeptidase 3"/>
    <property type="match status" value="3"/>
</dbReference>
<dbReference type="InterPro" id="IPR036365">
    <property type="entry name" value="PGBD-like_sf"/>
</dbReference>
<dbReference type="InterPro" id="IPR036375">
    <property type="entry name" value="Hemopexin-like_dom_sf"/>
</dbReference>
<evidence type="ECO:0000256" key="25">
    <source>
        <dbReference type="PIRSR" id="PIRSR621190-2"/>
    </source>
</evidence>
<reference evidence="31 32" key="1">
    <citation type="submission" date="2013-11" db="EMBL/GenBank/DDBJ databases">
        <title>The Damaraland mole rat (Fukomys damarensis) genome and evolution of African mole rats.</title>
        <authorList>
            <person name="Gladyshev V.N."/>
            <person name="Fang X."/>
        </authorList>
    </citation>
    <scope>NUCLEOTIDE SEQUENCE [LARGE SCALE GENOMIC DNA]</scope>
    <source>
        <tissue evidence="31">Liver</tissue>
    </source>
</reference>
<comment type="subcellular location">
    <subcellularLocation>
        <location evidence="3">Cytoplasm</location>
    </subcellularLocation>
    <subcellularLocation>
        <location evidence="2">Melanosome</location>
    </subcellularLocation>
    <subcellularLocation>
        <location evidence="4">Secreted</location>
        <location evidence="4">Extracellular space</location>
        <location evidence="4">Extracellular matrix</location>
    </subcellularLocation>
</comment>
<dbReference type="Pfam" id="PF00413">
    <property type="entry name" value="Peptidase_M10"/>
    <property type="match status" value="4"/>
</dbReference>
<dbReference type="GO" id="GO:0030574">
    <property type="term" value="P:collagen catabolic process"/>
    <property type="evidence" value="ECO:0007669"/>
    <property type="project" value="TreeGrafter"/>
</dbReference>
<evidence type="ECO:0000256" key="12">
    <source>
        <dbReference type="ARBA" id="ARBA00022670"/>
    </source>
</evidence>
<feature type="active site" evidence="24">
    <location>
        <position position="1011"/>
    </location>
</feature>
<feature type="binding site" evidence="25">
    <location>
        <position position="993"/>
    </location>
    <ligand>
        <name>Ca(2+)</name>
        <dbReference type="ChEBI" id="CHEBI:29108"/>
        <label>3</label>
    </ligand>
</feature>
<dbReference type="STRING" id="885580.ENSFDAP00000000773"/>
<name>A0A091D3N7_FUKDA</name>
<dbReference type="SUPFAM" id="SSF47090">
    <property type="entry name" value="PGBD-like"/>
    <property type="match status" value="3"/>
</dbReference>
<feature type="binding site" evidence="25">
    <location>
        <position position="1134"/>
    </location>
    <ligand>
        <name>Ca(2+)</name>
        <dbReference type="ChEBI" id="CHEBI:29108"/>
        <label>5</label>
    </ligand>
</feature>
<feature type="repeat" description="Hemopexin" evidence="28">
    <location>
        <begin position="683"/>
        <end position="728"/>
    </location>
</feature>
<evidence type="ECO:0000256" key="6">
    <source>
        <dbReference type="ARBA" id="ARBA00012342"/>
    </source>
</evidence>
<feature type="domain" description="Peptidase metallopeptidase" evidence="30">
    <location>
        <begin position="93"/>
        <end position="252"/>
    </location>
</feature>
<dbReference type="PROSITE" id="PS00024">
    <property type="entry name" value="HEMOPEXIN"/>
    <property type="match status" value="2"/>
</dbReference>
<keyword evidence="10" id="KW-0272">Extracellular matrix</keyword>
<evidence type="ECO:0000256" key="14">
    <source>
        <dbReference type="ARBA" id="ARBA00022729"/>
    </source>
</evidence>
<comment type="cofactor">
    <cofactor evidence="25">
        <name>Ca(2+)</name>
        <dbReference type="ChEBI" id="CHEBI:29108"/>
    </cofactor>
    <text evidence="25">Can bind about 5 Ca(2+) ions per subunit.</text>
</comment>
<dbReference type="InterPro" id="IPR021158">
    <property type="entry name" value="Pept_M10A_Zn_BS"/>
</dbReference>
<feature type="binding site" evidence="25">
    <location>
        <position position="1181"/>
    </location>
    <ligand>
        <name>Ca(2+)</name>
        <dbReference type="ChEBI" id="CHEBI:29108"/>
        <label>5</label>
    </ligand>
</feature>
<feature type="binding site" evidence="25">
    <location>
        <position position="1132"/>
    </location>
    <ligand>
        <name>Ca(2+)</name>
        <dbReference type="ChEBI" id="CHEBI:29108"/>
        <label>4</label>
    </ligand>
</feature>
<evidence type="ECO:0000256" key="11">
    <source>
        <dbReference type="ARBA" id="ARBA00022553"/>
    </source>
</evidence>
<feature type="binding site" evidence="25">
    <location>
        <position position="988"/>
    </location>
    <ligand>
        <name>Zn(2+)</name>
        <dbReference type="ChEBI" id="CHEBI:29105"/>
        <label>1</label>
    </ligand>
</feature>
<dbReference type="GO" id="GO:0008270">
    <property type="term" value="F:zinc ion binding"/>
    <property type="evidence" value="ECO:0007669"/>
    <property type="project" value="InterPro"/>
</dbReference>
<dbReference type="EMBL" id="KN123344">
    <property type="protein sequence ID" value="KFO25632.1"/>
    <property type="molecule type" value="Genomic_DNA"/>
</dbReference>
<evidence type="ECO:0000256" key="4">
    <source>
        <dbReference type="ARBA" id="ARBA00004498"/>
    </source>
</evidence>
<dbReference type="InterPro" id="IPR001818">
    <property type="entry name" value="Pept_M10_metallopeptidase"/>
</dbReference>
<comment type="catalytic activity">
    <reaction evidence="1">
        <text>Endopeptidase activity. Activates progelatinase A by cleavage of the propeptide at 37-Asn-|-Leu-38. Other bonds hydrolyzed include 35-Gly-|-Ile-36 in the propeptide of collagenase 3, and 341-Asn-|-Phe-342, 441-Asp-|-Leu-442 and 354-Gln-|-Thr-355 in the aggrecan interglobular domain.</text>
        <dbReference type="EC" id="3.4.24.80"/>
    </reaction>
</comment>
<feature type="region of interest" description="Disordered" evidence="29">
    <location>
        <begin position="771"/>
        <end position="810"/>
    </location>
</feature>
<feature type="binding site" evidence="25">
    <location>
        <position position="967"/>
    </location>
    <ligand>
        <name>Ca(2+)</name>
        <dbReference type="ChEBI" id="CHEBI:29108"/>
        <label>3</label>
    </ligand>
</feature>
<organism evidence="31 32">
    <name type="scientific">Fukomys damarensis</name>
    <name type="common">Damaraland mole rat</name>
    <name type="synonym">Cryptomys damarensis</name>
    <dbReference type="NCBI Taxonomy" id="885580"/>
    <lineage>
        <taxon>Eukaryota</taxon>
        <taxon>Metazoa</taxon>
        <taxon>Chordata</taxon>
        <taxon>Craniata</taxon>
        <taxon>Vertebrata</taxon>
        <taxon>Euteleostomi</taxon>
        <taxon>Mammalia</taxon>
        <taxon>Eutheria</taxon>
        <taxon>Euarchontoglires</taxon>
        <taxon>Glires</taxon>
        <taxon>Rodentia</taxon>
        <taxon>Hystricomorpha</taxon>
        <taxon>Bathyergidae</taxon>
        <taxon>Fukomys</taxon>
    </lineage>
</organism>
<keyword evidence="15" id="KW-0677">Repeat</keyword>
<evidence type="ECO:0000256" key="15">
    <source>
        <dbReference type="ARBA" id="ARBA00022737"/>
    </source>
</evidence>
<evidence type="ECO:0000256" key="2">
    <source>
        <dbReference type="ARBA" id="ARBA00004223"/>
    </source>
</evidence>
<evidence type="ECO:0000256" key="13">
    <source>
        <dbReference type="ARBA" id="ARBA00022723"/>
    </source>
</evidence>
<dbReference type="GO" id="GO:0031012">
    <property type="term" value="C:extracellular matrix"/>
    <property type="evidence" value="ECO:0007669"/>
    <property type="project" value="InterPro"/>
</dbReference>
<dbReference type="CDD" id="cd04278">
    <property type="entry name" value="ZnMc_MMP"/>
    <property type="match status" value="3"/>
</dbReference>
<evidence type="ECO:0000256" key="3">
    <source>
        <dbReference type="ARBA" id="ARBA00004496"/>
    </source>
</evidence>
<keyword evidence="11" id="KW-0597">Phosphoprotein</keyword>
<evidence type="ECO:0000256" key="22">
    <source>
        <dbReference type="ARBA" id="ARBA00044761"/>
    </source>
</evidence>
<evidence type="ECO:0000256" key="18">
    <source>
        <dbReference type="ARBA" id="ARBA00022837"/>
    </source>
</evidence>
<dbReference type="PANTHER" id="PTHR10201">
    <property type="entry name" value="MATRIX METALLOPROTEINASE"/>
    <property type="match status" value="1"/>
</dbReference>
<dbReference type="MEROPS" id="M10.002"/>
<dbReference type="AlphaFoldDB" id="A0A091D3N7"/>
<dbReference type="Gene3D" id="3.40.390.10">
    <property type="entry name" value="Collagenase (Catalytic Domain)"/>
    <property type="match status" value="4"/>
</dbReference>
<feature type="repeat" description="Hemopexin" evidence="28">
    <location>
        <begin position="1175"/>
        <end position="1223"/>
    </location>
</feature>
<feature type="binding site" evidence="25">
    <location>
        <position position="984"/>
    </location>
    <ligand>
        <name>Ca(2+)</name>
        <dbReference type="ChEBI" id="CHEBI:29108"/>
        <label>2</label>
    </ligand>
</feature>
<evidence type="ECO:0000256" key="23">
    <source>
        <dbReference type="ARBA" id="ARBA00045878"/>
    </source>
</evidence>
<feature type="binding site" evidence="25">
    <location>
        <position position="1020"/>
    </location>
    <ligand>
        <name>Zn(2+)</name>
        <dbReference type="ChEBI" id="CHEBI:29105"/>
        <label>2</label>
        <note>catalytic</note>
    </ligand>
</feature>
<evidence type="ECO:0000256" key="29">
    <source>
        <dbReference type="SAM" id="MobiDB-lite"/>
    </source>
</evidence>
<feature type="short sequence motif" description="Cysteine switch" evidence="27">
    <location>
        <begin position="882"/>
        <end position="889"/>
    </location>
</feature>
<dbReference type="EC" id="3.4.24.80" evidence="6"/>
<feature type="binding site" evidence="25">
    <location>
        <position position="962"/>
    </location>
    <ligand>
        <name>Zn(2+)</name>
        <dbReference type="ChEBI" id="CHEBI:29105"/>
        <label>1</label>
    </ligand>
</feature>
<comment type="function">
    <text evidence="23">Endopeptidase that degrades various components of the extracellular matrix such as collagen. Essential for pericellular collagenolysis and modeling of skeletal and extraskeletal connective tissues during development. Activates progelatinase A/MMP2, thereby acting as a positive regulator of cell growth and migration. Involved in the formation of the fibrovascular tissues in association with pro-MMP2. May be involved in actin cytoskeleton reorganization by cleaving PTK7. Acts as a regulator of Notch signaling by mediating cleavage and inhibition of DLL1. Cleaves ADGRB1 to release vasculostatin-40 which inhibits angiogenesis. Acts as a negative regulator of the GDF15-GFRAL aversive response by mediating cleavage and inactivation of GFRAL.</text>
</comment>
<evidence type="ECO:0000256" key="19">
    <source>
        <dbReference type="ARBA" id="ARBA00023049"/>
    </source>
</evidence>
<feature type="binding site" evidence="25">
    <location>
        <position position="993"/>
    </location>
    <ligand>
        <name>Ca(2+)</name>
        <dbReference type="ChEBI" id="CHEBI:29108"/>
        <label>1</label>
    </ligand>
</feature>
<dbReference type="Gene3D" id="1.10.101.10">
    <property type="entry name" value="PGBD-like superfamily/PGBD"/>
    <property type="match status" value="1"/>
</dbReference>
<keyword evidence="18 25" id="KW-0106">Calcium</keyword>
<dbReference type="InterPro" id="IPR018487">
    <property type="entry name" value="Hemopexin-like_repeat"/>
</dbReference>
<dbReference type="GO" id="GO:0006508">
    <property type="term" value="P:proteolysis"/>
    <property type="evidence" value="ECO:0007669"/>
    <property type="project" value="UniProtKB-KW"/>
</dbReference>
<keyword evidence="14" id="KW-0732">Signal</keyword>
<dbReference type="InterPro" id="IPR018486">
    <property type="entry name" value="Hemopexin_CS"/>
</dbReference>
<evidence type="ECO:0000259" key="30">
    <source>
        <dbReference type="SMART" id="SM00235"/>
    </source>
</evidence>
<dbReference type="GO" id="GO:0042470">
    <property type="term" value="C:melanosome"/>
    <property type="evidence" value="ECO:0007669"/>
    <property type="project" value="UniProtKB-SubCell"/>
</dbReference>
<dbReference type="PROSITE" id="PS51642">
    <property type="entry name" value="HEMOPEXIN_2"/>
    <property type="match status" value="10"/>
</dbReference>
<keyword evidence="16" id="KW-0378">Hydrolase</keyword>
<feature type="binding site" description="in inhibited form" evidence="25">
    <location>
        <position position="884"/>
    </location>
    <ligand>
        <name>Zn(2+)</name>
        <dbReference type="ChEBI" id="CHEBI:29105"/>
        <label>2</label>
        <note>catalytic</note>
    </ligand>
</feature>
<sequence>MHPAKASPITSKNSEEKNANIAQNYLEKFYHLQMEDFRSPDFNSTRMFVEKLKEMQHFFGLNVTGKPNAETLDMMKKPRCGVPDTGDYMMTPGNPKWKSTDLTYRIRNYTPQLFQADVETAIEKAFQIWSAASPLTFTRTTEGEADINIAFVPRDHGDNSPFDGPNGILAHAFQPGQGIGGDAHFDAEETWTVSSKAYNLFLVAAHEFGHSLGLSHSSDPGALMYPNYAYTEPSTYSLPQDDINGIQAIYGPSNNPIQPTGPSTPTACDPRLTFDAATTLRGEIIFFKDKYFWRRHPQLRQVELNFISLFWPSLPSGIQAAYENSEKDQVFIFKGNQYWVMKGYDIQQGYPRDISNFGLPSTVQAIDAAVSYRGKTYFFINNQFWRYDNQRQSMDPGYPKCLWSAFPGIRSRVDAVFQENNRKVENEENMQLAQAYLNQFYSTEIEGSHLVQSKNRNLIDGKIREMQAFFGLTVTGKLDSNTLEIMKTPRCGVPDVGQYGYTLPGWRKRKLTYRIMNYTPDMPQADVDQAIQKALEMWSKVTPLTFTKIYKGVADIMIAFRTRGFNLFLVAAHEFGHSLGLSHSNDERALMFPNYVTLDPSKYPLSQDDINGIQSIYGGLPTAPVKTKGTNIPHACDPNLTFDAITTLRREVMFLKGRHLWRIYYDIADVEFESITSFWPSLPADLQAAYENPKDTILVFKDENFWMIRGYAVLPDYPKSIHTLGFPRHVKKIDAAVCDRDTRKTYFFVGVWCWSYLFNFCWQKLPKQSPMDCVDDGKRRKEEKGGRGERKEMEKRKKKLKKEGKRRKTSESPIIKKNDFEFWDGWAYIDKYYTKKDGHQVGEMVSRGGNPMAKKIKELQAFFGLQVTGKLDQNTMDVIKKPRCGVPDVANYRLFPGEPKWEKNILTYRISKYASSMSPAEVDRAIEMALQAWSSAVPLNFVKISSGEADIMVSFETGDHGDSYPFDGPRGTLAHAFAPGEGLGGDTHFDNAEKWTLGMNGFNLFTVAAHEFGHALGLAHSTDPSALMYPTYKYKNPYGFRLPKDDVKGIQALYGPRKPFLGNPTLPHGPPHKPSIPDICDSSSSFDAVTMLGKELLFFKDRIFWRRQVHLLAEIRPSTITSSFPQLMSNVDAAYEVAERGVAYFFKGPHYWITRGFQIQGPPRTIYDFGFPRHVQRIDAAVYLKEPQKTLFFVEDEYYSYDERKRKMEKDYPKSTEEEFSGVHGQIDAAVELNGYIYFFSGPKTYKYDIEKEDVVGVVKSSSWIGC</sequence>
<evidence type="ECO:0000256" key="27">
    <source>
        <dbReference type="PIRSR" id="PIRSR621190-5"/>
    </source>
</evidence>
<keyword evidence="8" id="KW-0963">Cytoplasm</keyword>
<dbReference type="InterPro" id="IPR033739">
    <property type="entry name" value="M10A_MMP"/>
</dbReference>
<feature type="binding site" evidence="25">
    <location>
        <position position="1228"/>
    </location>
    <ligand>
        <name>Ca(2+)</name>
        <dbReference type="ChEBI" id="CHEBI:29108"/>
        <label>4</label>
    </ligand>
</feature>
<feature type="repeat" description="Hemopexin" evidence="28">
    <location>
        <begin position="363"/>
        <end position="409"/>
    </location>
</feature>
<dbReference type="PRINTS" id="PR00138">
    <property type="entry name" value="MATRIXIN"/>
</dbReference>
<dbReference type="FunFam" id="3.40.390.10:FF:000007">
    <property type="entry name" value="Collagenase 3"/>
    <property type="match status" value="2"/>
</dbReference>
<evidence type="ECO:0000256" key="5">
    <source>
        <dbReference type="ARBA" id="ARBA00010370"/>
    </source>
</evidence>
<evidence type="ECO:0000256" key="20">
    <source>
        <dbReference type="ARBA" id="ARBA00023145"/>
    </source>
</evidence>
<keyword evidence="13 25" id="KW-0479">Metal-binding</keyword>
<evidence type="ECO:0000313" key="32">
    <source>
        <dbReference type="Proteomes" id="UP000028990"/>
    </source>
</evidence>
<evidence type="ECO:0000256" key="24">
    <source>
        <dbReference type="PIRSR" id="PIRSR621190-1"/>
    </source>
</evidence>
<proteinExistence type="inferred from homology"/>
<dbReference type="InterPro" id="IPR006026">
    <property type="entry name" value="Peptidase_Metallo"/>
</dbReference>
<dbReference type="eggNOG" id="KOG1565">
    <property type="taxonomic scope" value="Eukaryota"/>
</dbReference>
<feature type="disulfide bond" evidence="26">
    <location>
        <begin position="1080"/>
        <end position="1267"/>
    </location>
</feature>
<dbReference type="GO" id="GO:0030198">
    <property type="term" value="P:extracellular matrix organization"/>
    <property type="evidence" value="ECO:0007669"/>
    <property type="project" value="TreeGrafter"/>
</dbReference>
<dbReference type="CDD" id="cd00094">
    <property type="entry name" value="HX"/>
    <property type="match status" value="3"/>
</dbReference>
<feature type="binding site" evidence="25">
    <location>
        <position position="960"/>
    </location>
    <ligand>
        <name>Zn(2+)</name>
        <dbReference type="ChEBI" id="CHEBI:29105"/>
        <label>1</label>
    </ligand>
</feature>
<feature type="binding site" evidence="25">
    <location>
        <position position="1087"/>
    </location>
    <ligand>
        <name>Ca(2+)</name>
        <dbReference type="ChEBI" id="CHEBI:29108"/>
        <label>4</label>
    </ligand>
</feature>
<feature type="binding site" evidence="25">
    <location>
        <position position="990"/>
    </location>
    <ligand>
        <name>Ca(2+)</name>
        <dbReference type="ChEBI" id="CHEBI:29108"/>
        <label>3</label>
    </ligand>
</feature>
<dbReference type="InterPro" id="IPR000585">
    <property type="entry name" value="Hemopexin-like_dom"/>
</dbReference>
<dbReference type="SMART" id="SM00120">
    <property type="entry name" value="HX"/>
    <property type="match status" value="10"/>
</dbReference>
<feature type="repeat" description="Hemopexin" evidence="28">
    <location>
        <begin position="1224"/>
        <end position="1267"/>
    </location>
</feature>
<keyword evidence="19" id="KW-0482">Metalloprotease</keyword>
<evidence type="ECO:0000256" key="7">
    <source>
        <dbReference type="ARBA" id="ARBA00020199"/>
    </source>
</evidence>
<feature type="repeat" description="Hemopexin" evidence="28">
    <location>
        <begin position="1128"/>
        <end position="1173"/>
    </location>
</feature>
<keyword evidence="20" id="KW-0865">Zymogen</keyword>
<evidence type="ECO:0000256" key="26">
    <source>
        <dbReference type="PIRSR" id="PIRSR621190-3"/>
    </source>
</evidence>
<keyword evidence="9" id="KW-0964">Secreted</keyword>
<evidence type="ECO:0000256" key="17">
    <source>
        <dbReference type="ARBA" id="ARBA00022833"/>
    </source>
</evidence>
<dbReference type="SUPFAM" id="SSF55486">
    <property type="entry name" value="Metalloproteases ('zincins'), catalytic domain"/>
    <property type="match status" value="3"/>
</dbReference>
<feature type="binding site" evidence="25">
    <location>
        <position position="968"/>
    </location>
    <ligand>
        <name>Ca(2+)</name>
        <dbReference type="ChEBI" id="CHEBI:29108"/>
        <label>3</label>
    </ligand>
</feature>
<dbReference type="GO" id="GO:0004222">
    <property type="term" value="F:metalloendopeptidase activity"/>
    <property type="evidence" value="ECO:0007669"/>
    <property type="project" value="InterPro"/>
</dbReference>
<dbReference type="SMART" id="SM00235">
    <property type="entry name" value="ZnMc"/>
    <property type="match status" value="3"/>
</dbReference>
<dbReference type="Proteomes" id="UP000028990">
    <property type="component" value="Unassembled WGS sequence"/>
</dbReference>
<protein>
    <recommendedName>
        <fullName evidence="7">Matrix metalloproteinase-14</fullName>
        <ecNumber evidence="6">3.4.24.80</ecNumber>
    </recommendedName>
</protein>
<feature type="binding site" evidence="25">
    <location>
        <position position="975"/>
    </location>
    <ligand>
        <name>Zn(2+)</name>
        <dbReference type="ChEBI" id="CHEBI:29105"/>
        <label>1</label>
    </ligand>
</feature>
<dbReference type="InterPro" id="IPR021190">
    <property type="entry name" value="Pept_M10A"/>
</dbReference>
<dbReference type="PANTHER" id="PTHR10201:SF137">
    <property type="entry name" value="NEUTROPHIL COLLAGENASE"/>
    <property type="match status" value="1"/>
</dbReference>
<evidence type="ECO:0000256" key="28">
    <source>
        <dbReference type="PROSITE-ProRule" id="PRU01011"/>
    </source>
</evidence>
<feature type="domain" description="Peptidase metallopeptidase" evidence="30">
    <location>
        <begin position="502"/>
        <end position="619"/>
    </location>
</feature>
<feature type="binding site" evidence="25">
    <location>
        <position position="1014"/>
    </location>
    <ligand>
        <name>Zn(2+)</name>
        <dbReference type="ChEBI" id="CHEBI:29105"/>
        <label>2</label>
        <note>catalytic</note>
    </ligand>
</feature>
<feature type="binding site" evidence="25">
    <location>
        <position position="950"/>
    </location>
    <ligand>
        <name>Ca(2+)</name>
        <dbReference type="ChEBI" id="CHEBI:29108"/>
        <label>2</label>
    </ligand>
</feature>
<evidence type="ECO:0000256" key="9">
    <source>
        <dbReference type="ARBA" id="ARBA00022525"/>
    </source>
</evidence>
<accession>A0A091D3N7</accession>
<keyword evidence="32" id="KW-1185">Reference proteome</keyword>
<dbReference type="InterPro" id="IPR002477">
    <property type="entry name" value="Peptidoglycan-bd-like"/>
</dbReference>
<dbReference type="PROSITE" id="PS00546">
    <property type="entry name" value="CYSTEINE_SWITCH"/>
    <property type="match status" value="2"/>
</dbReference>
<dbReference type="Pfam" id="PF00045">
    <property type="entry name" value="Hemopexin"/>
    <property type="match status" value="9"/>
</dbReference>
<feature type="binding site" evidence="25">
    <location>
        <position position="1010"/>
    </location>
    <ligand>
        <name>Zn(2+)</name>
        <dbReference type="ChEBI" id="CHEBI:29105"/>
        <label>2</label>
        <note>catalytic</note>
    </ligand>
</feature>
<evidence type="ECO:0000256" key="1">
    <source>
        <dbReference type="ARBA" id="ARBA00001718"/>
    </source>
</evidence>
<evidence type="ECO:0000256" key="16">
    <source>
        <dbReference type="ARBA" id="ARBA00022801"/>
    </source>
</evidence>
<dbReference type="Gene3D" id="2.110.10.10">
    <property type="entry name" value="Hemopexin-like domain"/>
    <property type="match status" value="3"/>
</dbReference>
<feature type="compositionally biased region" description="Basic and acidic residues" evidence="29">
    <location>
        <begin position="775"/>
        <end position="795"/>
    </location>
</feature>
<dbReference type="Pfam" id="PF01471">
    <property type="entry name" value="PG_binding_1"/>
    <property type="match status" value="3"/>
</dbReference>
<dbReference type="InterPro" id="IPR036366">
    <property type="entry name" value="PGBDSf"/>
</dbReference>
<evidence type="ECO:0000313" key="31">
    <source>
        <dbReference type="EMBL" id="KFO25632.1"/>
    </source>
</evidence>
<keyword evidence="21 26" id="KW-1015">Disulfide bond</keyword>
<keyword evidence="17 25" id="KW-0862">Zinc</keyword>
<feature type="binding site" evidence="25">
    <location>
        <position position="986"/>
    </location>
    <ligand>
        <name>Ca(2+)</name>
        <dbReference type="ChEBI" id="CHEBI:29108"/>
        <label>2</label>
    </ligand>
</feature>
<dbReference type="InterPro" id="IPR024079">
    <property type="entry name" value="MetalloPept_cat_dom_sf"/>
</dbReference>
<feature type="repeat" description="Hemopexin" evidence="28">
    <location>
        <begin position="1077"/>
        <end position="1127"/>
    </location>
</feature>
<evidence type="ECO:0000256" key="10">
    <source>
        <dbReference type="ARBA" id="ARBA00022530"/>
    </source>
</evidence>
<feature type="repeat" description="Hemopexin" evidence="28">
    <location>
        <begin position="633"/>
        <end position="682"/>
    </location>
</feature>
<feature type="domain" description="Peptidase metallopeptidase" evidence="30">
    <location>
        <begin position="897"/>
        <end position="1056"/>
    </location>
</feature>
<comment type="similarity">
    <text evidence="5">Belongs to the peptidase M10A family.</text>
</comment>
<keyword evidence="12" id="KW-0645">Protease</keyword>
<feature type="binding site" evidence="25">
    <location>
        <position position="1028"/>
    </location>
    <ligand>
        <name>Zn(2+)</name>
        <dbReference type="ChEBI" id="CHEBI:29105"/>
        <label>2</label>
        <note>catalytic</note>
    </ligand>
</feature>
<feature type="repeat" description="Hemopexin" evidence="28">
    <location>
        <begin position="730"/>
        <end position="780"/>
    </location>
</feature>
<gene>
    <name evidence="31" type="ORF">H920_12971</name>
</gene>
<feature type="compositionally biased region" description="Basic residues" evidence="29">
    <location>
        <begin position="796"/>
        <end position="808"/>
    </location>
</feature>
<evidence type="ECO:0000256" key="8">
    <source>
        <dbReference type="ARBA" id="ARBA00022490"/>
    </source>
</evidence>
<evidence type="ECO:0000256" key="21">
    <source>
        <dbReference type="ARBA" id="ARBA00023157"/>
    </source>
</evidence>